<keyword evidence="2" id="KW-1185">Reference proteome</keyword>
<name>A0ABD2KNC9_HETSC</name>
<protein>
    <submittedName>
        <fullName evidence="1">Uncharacterized protein</fullName>
    </submittedName>
</protein>
<accession>A0ABD2KNC9</accession>
<sequence>MIRAVPGSQKVVSLMANYVGTFAHSFSKSLLYECAHSLGFVRAMFAIAESASSHASNNSEWQAMSARFGQQVSEIESKCDEFGMALRKCPLTAPRETTPNKMCLARIV</sequence>
<reference evidence="1 2" key="1">
    <citation type="submission" date="2024-10" db="EMBL/GenBank/DDBJ databases">
        <authorList>
            <person name="Kim D."/>
        </authorList>
    </citation>
    <scope>NUCLEOTIDE SEQUENCE [LARGE SCALE GENOMIC DNA]</scope>
    <source>
        <strain evidence="1">Taebaek</strain>
    </source>
</reference>
<evidence type="ECO:0000313" key="1">
    <source>
        <dbReference type="EMBL" id="KAL3104421.1"/>
    </source>
</evidence>
<organism evidence="1 2">
    <name type="scientific">Heterodera schachtii</name>
    <name type="common">Sugarbeet cyst nematode worm</name>
    <name type="synonym">Tylenchus schachtii</name>
    <dbReference type="NCBI Taxonomy" id="97005"/>
    <lineage>
        <taxon>Eukaryota</taxon>
        <taxon>Metazoa</taxon>
        <taxon>Ecdysozoa</taxon>
        <taxon>Nematoda</taxon>
        <taxon>Chromadorea</taxon>
        <taxon>Rhabditida</taxon>
        <taxon>Tylenchina</taxon>
        <taxon>Tylenchomorpha</taxon>
        <taxon>Tylenchoidea</taxon>
        <taxon>Heteroderidae</taxon>
        <taxon>Heteroderinae</taxon>
        <taxon>Heterodera</taxon>
    </lineage>
</organism>
<dbReference type="Proteomes" id="UP001620645">
    <property type="component" value="Unassembled WGS sequence"/>
</dbReference>
<evidence type="ECO:0000313" key="2">
    <source>
        <dbReference type="Proteomes" id="UP001620645"/>
    </source>
</evidence>
<dbReference type="AlphaFoldDB" id="A0ABD2KNC9"/>
<gene>
    <name evidence="1" type="ORF">niasHS_000159</name>
</gene>
<proteinExistence type="predicted"/>
<comment type="caution">
    <text evidence="1">The sequence shown here is derived from an EMBL/GenBank/DDBJ whole genome shotgun (WGS) entry which is preliminary data.</text>
</comment>
<dbReference type="EMBL" id="JBICCN010000002">
    <property type="protein sequence ID" value="KAL3104421.1"/>
    <property type="molecule type" value="Genomic_DNA"/>
</dbReference>